<dbReference type="OrthoDB" id="5241191at2"/>
<dbReference type="InterPro" id="IPR052336">
    <property type="entry name" value="MlaD_Phospholipid_Transporter"/>
</dbReference>
<dbReference type="Pfam" id="PF02470">
    <property type="entry name" value="MlaD"/>
    <property type="match status" value="1"/>
</dbReference>
<sequence>MSRFPKAFAERNKVLIAVVGLLAMTLVFLATFNASALPVVGGGKVYTAQFAEAGGLKPGNEVRVAGVKVGEVTDIGLDGTRVEVKFRAKGVDVGDQTRAAIKVKTMLGQKFLSLDPLGTEELDGPIPVSRTTTPYDVNAAFSDLSDTIGEIDTDQMEESFTALADAFRDTPESVQGMVQGLTDLSRTISSRDAELAELFSATAEVSGTLKDRNSEFERLINDGSALLTELENRRETVRAMLQGTARLGTELEGLVRDNEAQLRPALAKLDEVAAILQRNQDNLEEALKLLGPYYRGLASATGNGRWVDSYICGLFDENAAPVLDNNVVRNCEPGGQR</sequence>
<dbReference type="PANTHER" id="PTHR33371:SF18">
    <property type="entry name" value="MCE-FAMILY PROTEIN MCE3C"/>
    <property type="match status" value="1"/>
</dbReference>
<dbReference type="AlphaFoldDB" id="A0A3L8PIM3"/>
<dbReference type="InterPro" id="IPR003399">
    <property type="entry name" value="Mce/MlaD"/>
</dbReference>
<evidence type="ECO:0000313" key="3">
    <source>
        <dbReference type="EMBL" id="RLV55020.1"/>
    </source>
</evidence>
<gene>
    <name evidence="3" type="ORF">D9V41_13055</name>
</gene>
<protein>
    <submittedName>
        <fullName evidence="3">MCE family protein</fullName>
    </submittedName>
</protein>
<evidence type="ECO:0000259" key="1">
    <source>
        <dbReference type="Pfam" id="PF02470"/>
    </source>
</evidence>
<dbReference type="Pfam" id="PF11887">
    <property type="entry name" value="Mce4_CUP1"/>
    <property type="match status" value="1"/>
</dbReference>
<accession>A0A3L8PIM3</accession>
<comment type="caution">
    <text evidence="3">The sequence shown here is derived from an EMBL/GenBank/DDBJ whole genome shotgun (WGS) entry which is preliminary data.</text>
</comment>
<dbReference type="PANTHER" id="PTHR33371">
    <property type="entry name" value="INTERMEMBRANE PHOSPHOLIPID TRANSPORT SYSTEM BINDING PROTEIN MLAD-RELATED"/>
    <property type="match status" value="1"/>
</dbReference>
<dbReference type="Proteomes" id="UP000282515">
    <property type="component" value="Unassembled WGS sequence"/>
</dbReference>
<feature type="domain" description="Mammalian cell entry C-terminal" evidence="2">
    <location>
        <begin position="126"/>
        <end position="303"/>
    </location>
</feature>
<reference evidence="3 4" key="1">
    <citation type="submission" date="2018-10" db="EMBL/GenBank/DDBJ databases">
        <title>Aeromicrobium sp. 9W16Y-2 whole genome shotgun sequence.</title>
        <authorList>
            <person name="Li F."/>
        </authorList>
    </citation>
    <scope>NUCLEOTIDE SEQUENCE [LARGE SCALE GENOMIC DNA]</scope>
    <source>
        <strain evidence="3 4">9W16Y-2</strain>
    </source>
</reference>
<dbReference type="NCBIfam" id="TIGR00996">
    <property type="entry name" value="Mtu_fam_mce"/>
    <property type="match status" value="1"/>
</dbReference>
<dbReference type="EMBL" id="RDBF01000011">
    <property type="protein sequence ID" value="RLV55020.1"/>
    <property type="molecule type" value="Genomic_DNA"/>
</dbReference>
<feature type="domain" description="Mce/MlaD" evidence="1">
    <location>
        <begin position="43"/>
        <end position="116"/>
    </location>
</feature>
<evidence type="ECO:0000313" key="4">
    <source>
        <dbReference type="Proteomes" id="UP000282515"/>
    </source>
</evidence>
<organism evidence="3 4">
    <name type="scientific">Aeromicrobium phragmitis</name>
    <dbReference type="NCBI Taxonomy" id="2478914"/>
    <lineage>
        <taxon>Bacteria</taxon>
        <taxon>Bacillati</taxon>
        <taxon>Actinomycetota</taxon>
        <taxon>Actinomycetes</taxon>
        <taxon>Propionibacteriales</taxon>
        <taxon>Nocardioidaceae</taxon>
        <taxon>Aeromicrobium</taxon>
    </lineage>
</organism>
<evidence type="ECO:0000259" key="2">
    <source>
        <dbReference type="Pfam" id="PF11887"/>
    </source>
</evidence>
<name>A0A3L8PIM3_9ACTN</name>
<proteinExistence type="predicted"/>
<dbReference type="InterPro" id="IPR024516">
    <property type="entry name" value="Mce_C"/>
</dbReference>
<keyword evidence="4" id="KW-1185">Reference proteome</keyword>
<dbReference type="GO" id="GO:0005576">
    <property type="term" value="C:extracellular region"/>
    <property type="evidence" value="ECO:0007669"/>
    <property type="project" value="TreeGrafter"/>
</dbReference>
<dbReference type="InterPro" id="IPR005693">
    <property type="entry name" value="Mce"/>
</dbReference>
<dbReference type="PRINTS" id="PR01782">
    <property type="entry name" value="MCEVIRFACTOR"/>
</dbReference>
<dbReference type="RefSeq" id="WP_121795022.1">
    <property type="nucleotide sequence ID" value="NZ_RDBF01000011.1"/>
</dbReference>